<dbReference type="AlphaFoldDB" id="A0A0A7FZQ2"/>
<dbReference type="HOGENOM" id="CLU_053345_2_2_9"/>
<accession>A0A0A7FZQ2</accession>
<protein>
    <submittedName>
        <fullName evidence="3">Cell Wall Hydrolase family protein</fullName>
    </submittedName>
</protein>
<name>A0A0A7FZQ2_9CLOT</name>
<gene>
    <name evidence="3" type="ORF">U729_1403</name>
</gene>
<dbReference type="GO" id="GO:0016787">
    <property type="term" value="F:hydrolase activity"/>
    <property type="evidence" value="ECO:0007669"/>
    <property type="project" value="UniProtKB-KW"/>
</dbReference>
<dbReference type="Gene3D" id="6.20.240.60">
    <property type="match status" value="1"/>
</dbReference>
<dbReference type="KEGG" id="cbv:U729_1403"/>
<dbReference type="Proteomes" id="UP000030635">
    <property type="component" value="Chromosome"/>
</dbReference>
<evidence type="ECO:0000259" key="2">
    <source>
        <dbReference type="Pfam" id="PF07486"/>
    </source>
</evidence>
<feature type="chain" id="PRO_5002029004" evidence="1">
    <location>
        <begin position="23"/>
        <end position="213"/>
    </location>
</feature>
<evidence type="ECO:0000313" key="4">
    <source>
        <dbReference type="Proteomes" id="UP000030635"/>
    </source>
</evidence>
<feature type="signal peptide" evidence="1">
    <location>
        <begin position="1"/>
        <end position="22"/>
    </location>
</feature>
<reference evidence="3 4" key="1">
    <citation type="journal article" date="2015" name="Infect. Genet. Evol.">
        <title>Genomic sequences of six botulinum neurotoxin-producing strains representing three clostridial species illustrate the mobility and diversity of botulinum neurotoxin genes.</title>
        <authorList>
            <person name="Smith T.J."/>
            <person name="Hill K.K."/>
            <person name="Xie G."/>
            <person name="Foley B.T."/>
            <person name="Williamson C.H."/>
            <person name="Foster J.T."/>
            <person name="Johnson S.L."/>
            <person name="Chertkov O."/>
            <person name="Teshima H."/>
            <person name="Gibbons H.S."/>
            <person name="Johnsky L.A."/>
            <person name="Karavis M.A."/>
            <person name="Smith L.A."/>
        </authorList>
    </citation>
    <scope>NUCLEOTIDE SEQUENCE [LARGE SCALE GENOMIC DNA]</scope>
    <source>
        <strain evidence="3 4">Sullivan</strain>
    </source>
</reference>
<keyword evidence="1" id="KW-0732">Signal</keyword>
<feature type="domain" description="Cell wall hydrolase SleB" evidence="2">
    <location>
        <begin position="111"/>
        <end position="211"/>
    </location>
</feature>
<dbReference type="Pfam" id="PF07486">
    <property type="entry name" value="Hydrolase_2"/>
    <property type="match status" value="1"/>
</dbReference>
<sequence>MKKFFSIFLLSIFFFSSITAEASVLTIFDYINASETKFDDSKNIEKEKTKANVDVKKTTSTKATSAAKKSNSNKANSQNDIQVFSQNGATLKITKADIDLMAKLVYCESRGEPFEGKIAVASVVLNRVMSPKFPNTIKEVIFQKNAFSCVQNGKIVAQPNKSCYDAVYEAIRGKDPTNEALFFYNPDIATCTWMKSTAKKDTKTIGNHTFFKQ</sequence>
<organism evidence="3 4">
    <name type="scientific">Clostridium baratii str. Sullivan</name>
    <dbReference type="NCBI Taxonomy" id="1415775"/>
    <lineage>
        <taxon>Bacteria</taxon>
        <taxon>Bacillati</taxon>
        <taxon>Bacillota</taxon>
        <taxon>Clostridia</taxon>
        <taxon>Eubacteriales</taxon>
        <taxon>Clostridiaceae</taxon>
        <taxon>Clostridium</taxon>
    </lineage>
</organism>
<evidence type="ECO:0000313" key="3">
    <source>
        <dbReference type="EMBL" id="AIY85077.1"/>
    </source>
</evidence>
<evidence type="ECO:0000256" key="1">
    <source>
        <dbReference type="SAM" id="SignalP"/>
    </source>
</evidence>
<dbReference type="eggNOG" id="COG3773">
    <property type="taxonomic scope" value="Bacteria"/>
</dbReference>
<keyword evidence="3" id="KW-0378">Hydrolase</keyword>
<keyword evidence="4" id="KW-1185">Reference proteome</keyword>
<dbReference type="InterPro" id="IPR011105">
    <property type="entry name" value="Cell_wall_hydrolase_SleB"/>
</dbReference>
<dbReference type="OrthoDB" id="9785345at2"/>
<dbReference type="EMBL" id="CP006905">
    <property type="protein sequence ID" value="AIY85077.1"/>
    <property type="molecule type" value="Genomic_DNA"/>
</dbReference>
<dbReference type="InterPro" id="IPR042047">
    <property type="entry name" value="SleB_dom1"/>
</dbReference>
<dbReference type="RefSeq" id="WP_039312955.1">
    <property type="nucleotide sequence ID" value="NZ_CP006905.1"/>
</dbReference>
<dbReference type="Gene3D" id="1.10.10.2520">
    <property type="entry name" value="Cell wall hydrolase SleB, domain 1"/>
    <property type="match status" value="1"/>
</dbReference>
<proteinExistence type="predicted"/>
<dbReference type="STRING" id="1561.NPD11_1591"/>